<reference evidence="6 7" key="1">
    <citation type="journal article" date="2011" name="J. Bacteriol.">
        <title>Complete genome sequence of Polymorphum gilvum SL003B-26A1T, a crude oil-degrading bacterium from oil-polluted saline soil.</title>
        <authorList>
            <person name="Li S.G."/>
            <person name="Tang Y.Q."/>
            <person name="Nie Y."/>
            <person name="Cai M."/>
            <person name="Wu X.L."/>
        </authorList>
    </citation>
    <scope>NUCLEOTIDE SEQUENCE [LARGE SCALE GENOMIC DNA]</scope>
    <source>
        <strain evidence="7">LMG 25793 / CGMCC 1.9160 / SL003B-26A1</strain>
    </source>
</reference>
<gene>
    <name evidence="6" type="ordered locus">SL003B_4243</name>
</gene>
<evidence type="ECO:0000313" key="6">
    <source>
        <dbReference type="EMBL" id="ADZ72660.1"/>
    </source>
</evidence>
<dbReference type="PATRIC" id="fig|991905.3.peg.4375"/>
<evidence type="ECO:0000313" key="7">
    <source>
        <dbReference type="Proteomes" id="UP000008130"/>
    </source>
</evidence>
<accession>F2IVE2</accession>
<dbReference type="AlphaFoldDB" id="F2IVE2"/>
<keyword evidence="2 5" id="KW-0812">Transmembrane</keyword>
<dbReference type="RefSeq" id="WP_013654958.1">
    <property type="nucleotide sequence ID" value="NC_015259.1"/>
</dbReference>
<dbReference type="PANTHER" id="PTHR35371:SF1">
    <property type="entry name" value="BLR7753 PROTEIN"/>
    <property type="match status" value="1"/>
</dbReference>
<feature type="transmembrane region" description="Helical" evidence="5">
    <location>
        <begin position="77"/>
        <end position="98"/>
    </location>
</feature>
<dbReference type="SUPFAM" id="SSF161084">
    <property type="entry name" value="MAPEG domain-like"/>
    <property type="match status" value="1"/>
</dbReference>
<evidence type="ECO:0000256" key="5">
    <source>
        <dbReference type="SAM" id="Phobius"/>
    </source>
</evidence>
<proteinExistence type="predicted"/>
<dbReference type="Pfam" id="PF01124">
    <property type="entry name" value="MAPEG"/>
    <property type="match status" value="1"/>
</dbReference>
<feature type="transmembrane region" description="Helical" evidence="5">
    <location>
        <begin position="105"/>
        <end position="124"/>
    </location>
</feature>
<organism evidence="6 7">
    <name type="scientific">Polymorphum gilvum (strain LMG 25793 / CGMCC 1.9160 / SL003B-26A1)</name>
    <dbReference type="NCBI Taxonomy" id="991905"/>
    <lineage>
        <taxon>Bacteria</taxon>
        <taxon>Pseudomonadati</taxon>
        <taxon>Pseudomonadota</taxon>
        <taxon>Alphaproteobacteria</taxon>
        <taxon>Rhodobacterales</taxon>
        <taxon>Paracoccaceae</taxon>
        <taxon>Polymorphum</taxon>
    </lineage>
</organism>
<dbReference type="HOGENOM" id="CLU_110778_2_0_5"/>
<dbReference type="KEGG" id="pgv:SL003B_4243"/>
<keyword evidence="4 5" id="KW-0472">Membrane</keyword>
<evidence type="ECO:0000256" key="1">
    <source>
        <dbReference type="ARBA" id="ARBA00004370"/>
    </source>
</evidence>
<dbReference type="OrthoDB" id="513661at2"/>
<name>F2IVE2_POLGS</name>
<sequence length="125" mass="13678">MPVAVWCILLAAFLPMAAVLPAKMNKGFDNARPRDPAYWADGFRARAQWAQENGFEAFPLFAISVIVGLGQGGDAGWIDRLAVLFVALRVVYTACYWLDRATPRSLAWLAATATSLAIFTSPVWS</sequence>
<keyword evidence="3 5" id="KW-1133">Transmembrane helix</keyword>
<dbReference type="EMBL" id="CP002568">
    <property type="protein sequence ID" value="ADZ72660.1"/>
    <property type="molecule type" value="Genomic_DNA"/>
</dbReference>
<evidence type="ECO:0000256" key="3">
    <source>
        <dbReference type="ARBA" id="ARBA00022989"/>
    </source>
</evidence>
<evidence type="ECO:0000256" key="2">
    <source>
        <dbReference type="ARBA" id="ARBA00022692"/>
    </source>
</evidence>
<dbReference type="InterPro" id="IPR023352">
    <property type="entry name" value="MAPEG-like_dom_sf"/>
</dbReference>
<dbReference type="Gene3D" id="1.20.120.550">
    <property type="entry name" value="Membrane associated eicosanoid/glutathione metabolism-like domain"/>
    <property type="match status" value="1"/>
</dbReference>
<keyword evidence="7" id="KW-1185">Reference proteome</keyword>
<comment type="subcellular location">
    <subcellularLocation>
        <location evidence="1">Membrane</location>
    </subcellularLocation>
</comment>
<dbReference type="PANTHER" id="PTHR35371">
    <property type="entry name" value="INNER MEMBRANE PROTEIN"/>
    <property type="match status" value="1"/>
</dbReference>
<dbReference type="Proteomes" id="UP000008130">
    <property type="component" value="Chromosome"/>
</dbReference>
<protein>
    <submittedName>
        <fullName evidence="6">Membrane protein</fullName>
    </submittedName>
</protein>
<dbReference type="eggNOG" id="COG3686">
    <property type="taxonomic scope" value="Bacteria"/>
</dbReference>
<dbReference type="GO" id="GO:0016020">
    <property type="term" value="C:membrane"/>
    <property type="evidence" value="ECO:0007669"/>
    <property type="project" value="UniProtKB-SubCell"/>
</dbReference>
<dbReference type="InterPro" id="IPR001129">
    <property type="entry name" value="Membr-assoc_MAPEG"/>
</dbReference>
<dbReference type="STRING" id="991905.SL003B_4243"/>
<evidence type="ECO:0000256" key="4">
    <source>
        <dbReference type="ARBA" id="ARBA00023136"/>
    </source>
</evidence>